<feature type="domain" description="Anti-sigma factor RsgI-like middle" evidence="3">
    <location>
        <begin position="76"/>
        <end position="209"/>
    </location>
</feature>
<keyword evidence="2" id="KW-1133">Transmembrane helix</keyword>
<feature type="compositionally biased region" description="Polar residues" evidence="1">
    <location>
        <begin position="288"/>
        <end position="307"/>
    </location>
</feature>
<dbReference type="EMBL" id="SRMQ01000002">
    <property type="protein sequence ID" value="TGJ77446.1"/>
    <property type="molecule type" value="Genomic_DNA"/>
</dbReference>
<keyword evidence="2" id="KW-0812">Transmembrane</keyword>
<organism evidence="4 5">
    <name type="scientific">Caproiciproducens galactitolivorans</name>
    <dbReference type="NCBI Taxonomy" id="642589"/>
    <lineage>
        <taxon>Bacteria</taxon>
        <taxon>Bacillati</taxon>
        <taxon>Bacillota</taxon>
        <taxon>Clostridia</taxon>
        <taxon>Eubacteriales</taxon>
        <taxon>Acutalibacteraceae</taxon>
        <taxon>Caproiciproducens</taxon>
    </lineage>
</organism>
<evidence type="ECO:0000313" key="5">
    <source>
        <dbReference type="Proteomes" id="UP000297714"/>
    </source>
</evidence>
<dbReference type="Pfam" id="PF23750">
    <property type="entry name" value="RsgI_M"/>
    <property type="match status" value="1"/>
</dbReference>
<dbReference type="AlphaFoldDB" id="A0A4Z0YIK0"/>
<keyword evidence="2" id="KW-0472">Membrane</keyword>
<reference evidence="4 5" key="1">
    <citation type="submission" date="2019-04" db="EMBL/GenBank/DDBJ databases">
        <authorList>
            <person name="Poehlein A."/>
            <person name="Bengelsdorf F.R."/>
            <person name="Duerre P."/>
            <person name="Daniel R."/>
        </authorList>
    </citation>
    <scope>NUCLEOTIDE SEQUENCE [LARGE SCALE GENOMIC DNA]</scope>
    <source>
        <strain evidence="4 5">BS-1</strain>
    </source>
</reference>
<feature type="region of interest" description="Disordered" evidence="1">
    <location>
        <begin position="238"/>
        <end position="352"/>
    </location>
</feature>
<protein>
    <recommendedName>
        <fullName evidence="3">Anti-sigma factor RsgI-like middle domain-containing protein</fullName>
    </recommendedName>
</protein>
<dbReference type="OrthoDB" id="9800626at2"/>
<dbReference type="RefSeq" id="WP_135657991.1">
    <property type="nucleotide sequence ID" value="NZ_SRMQ01000002.1"/>
</dbReference>
<gene>
    <name evidence="4" type="ORF">CAGA_08160</name>
</gene>
<evidence type="ECO:0000259" key="3">
    <source>
        <dbReference type="Pfam" id="PF23750"/>
    </source>
</evidence>
<keyword evidence="5" id="KW-1185">Reference proteome</keyword>
<accession>A0A4Z0YIK0</accession>
<comment type="caution">
    <text evidence="4">The sequence shown here is derived from an EMBL/GenBank/DDBJ whole genome shotgun (WGS) entry which is preliminary data.</text>
</comment>
<evidence type="ECO:0000256" key="2">
    <source>
        <dbReference type="SAM" id="Phobius"/>
    </source>
</evidence>
<dbReference type="InterPro" id="IPR055431">
    <property type="entry name" value="RsgI_M"/>
</dbReference>
<evidence type="ECO:0000256" key="1">
    <source>
        <dbReference type="SAM" id="MobiDB-lite"/>
    </source>
</evidence>
<feature type="compositionally biased region" description="Basic and acidic residues" evidence="1">
    <location>
        <begin position="238"/>
        <end position="250"/>
    </location>
</feature>
<feature type="transmembrane region" description="Helical" evidence="2">
    <location>
        <begin position="50"/>
        <end position="71"/>
    </location>
</feature>
<name>A0A4Z0YIK0_9FIRM</name>
<sequence length="352" mass="36950">MMGTIFKAAMNHIRAEDDLKRKTKDFLIANLNTAPAATQTRSGRFVRHRAAIAVCTVVLVCAISAAAAIYYQTPSSYISLDINPSVELGVNGFGKVVSATAYDSGGATLLNGQNIMDADVKSAVHTLVRAAAKKGFVAQDGSTVISVTSETDNTKAAIELENSAAQGAEAAIKSEGKTARISKDHISMDKRDEAKRLAITPGKLRLIQELQELDPSATISEYKDAQIKDIIKRIDELKESANPDGDDTKDISVPADNNAPDETAGKDTPDSSSATSDTMPQETDNEDSPVSSDESGKGNTSVSSSTPGKEISSTASSKKGTTSSQAQSLSGSTSSTKTGSRSPSSLLNQQNR</sequence>
<proteinExistence type="predicted"/>
<dbReference type="Proteomes" id="UP000297714">
    <property type="component" value="Unassembled WGS sequence"/>
</dbReference>
<feature type="compositionally biased region" description="Low complexity" evidence="1">
    <location>
        <begin position="312"/>
        <end position="345"/>
    </location>
</feature>
<evidence type="ECO:0000313" key="4">
    <source>
        <dbReference type="EMBL" id="TGJ77446.1"/>
    </source>
</evidence>